<evidence type="ECO:0000256" key="3">
    <source>
        <dbReference type="ARBA" id="ARBA00013229"/>
    </source>
</evidence>
<dbReference type="GO" id="GO:0045490">
    <property type="term" value="P:pectin catabolic process"/>
    <property type="evidence" value="ECO:0007669"/>
    <property type="project" value="UniProtKB-UniPathway"/>
</dbReference>
<gene>
    <name evidence="8" type="primary">PME39</name>
    <name evidence="8" type="ORF">A0H81_08548</name>
</gene>
<keyword evidence="9" id="KW-1185">Reference proteome</keyword>
<keyword evidence="4" id="KW-0378">Hydrolase</keyword>
<evidence type="ECO:0000313" key="8">
    <source>
        <dbReference type="EMBL" id="OBZ71082.1"/>
    </source>
</evidence>
<dbReference type="InterPro" id="IPR000070">
    <property type="entry name" value="Pectinesterase_cat"/>
</dbReference>
<comment type="caution">
    <text evidence="8">The sequence shown here is derived from an EMBL/GenBank/DDBJ whole genome shotgun (WGS) entry which is preliminary data.</text>
</comment>
<dbReference type="EMBL" id="LUGG01000011">
    <property type="protein sequence ID" value="OBZ71082.1"/>
    <property type="molecule type" value="Genomic_DNA"/>
</dbReference>
<evidence type="ECO:0000256" key="1">
    <source>
        <dbReference type="ARBA" id="ARBA00005184"/>
    </source>
</evidence>
<reference evidence="8 9" key="1">
    <citation type="submission" date="2016-03" db="EMBL/GenBank/DDBJ databases">
        <title>Whole genome sequencing of Grifola frondosa 9006-11.</title>
        <authorList>
            <person name="Min B."/>
            <person name="Park H."/>
            <person name="Kim J.-G."/>
            <person name="Cho H."/>
            <person name="Oh Y.-L."/>
            <person name="Kong W.-S."/>
            <person name="Choi I.-G."/>
        </authorList>
    </citation>
    <scope>NUCLEOTIDE SEQUENCE [LARGE SCALE GENOMIC DNA]</scope>
    <source>
        <strain evidence="8 9">9006-11</strain>
    </source>
</reference>
<dbReference type="Proteomes" id="UP000092993">
    <property type="component" value="Unassembled WGS sequence"/>
</dbReference>
<dbReference type="PANTHER" id="PTHR31321">
    <property type="entry name" value="ACYL-COA THIOESTER HYDROLASE YBHC-RELATED"/>
    <property type="match status" value="1"/>
</dbReference>
<dbReference type="OMA" id="EWIDHEY"/>
<dbReference type="STRING" id="5627.A0A1C7M2I7"/>
<dbReference type="GO" id="GO:0042545">
    <property type="term" value="P:cell wall modification"/>
    <property type="evidence" value="ECO:0007669"/>
    <property type="project" value="InterPro"/>
</dbReference>
<evidence type="ECO:0000256" key="5">
    <source>
        <dbReference type="ARBA" id="ARBA00023085"/>
    </source>
</evidence>
<dbReference type="EC" id="3.1.1.11" evidence="3"/>
<feature type="chain" id="PRO_5011116744" description="pectinesterase" evidence="6">
    <location>
        <begin position="18"/>
        <end position="316"/>
    </location>
</feature>
<comment type="similarity">
    <text evidence="2">Belongs to the pectinesterase family.</text>
</comment>
<organism evidence="8 9">
    <name type="scientific">Grifola frondosa</name>
    <name type="common">Maitake</name>
    <name type="synonym">Polyporus frondosus</name>
    <dbReference type="NCBI Taxonomy" id="5627"/>
    <lineage>
        <taxon>Eukaryota</taxon>
        <taxon>Fungi</taxon>
        <taxon>Dikarya</taxon>
        <taxon>Basidiomycota</taxon>
        <taxon>Agaricomycotina</taxon>
        <taxon>Agaricomycetes</taxon>
        <taxon>Polyporales</taxon>
        <taxon>Grifolaceae</taxon>
        <taxon>Grifola</taxon>
    </lineage>
</organism>
<dbReference type="PANTHER" id="PTHR31321:SF137">
    <property type="entry name" value="PECTIN METHYL ESTERASE (EUROFUNG)"/>
    <property type="match status" value="1"/>
</dbReference>
<dbReference type="GO" id="GO:0030599">
    <property type="term" value="F:pectinesterase activity"/>
    <property type="evidence" value="ECO:0007669"/>
    <property type="project" value="UniProtKB-EC"/>
</dbReference>
<evidence type="ECO:0000259" key="7">
    <source>
        <dbReference type="Pfam" id="PF01095"/>
    </source>
</evidence>
<dbReference type="Gene3D" id="2.160.20.10">
    <property type="entry name" value="Single-stranded right-handed beta-helix, Pectin lyase-like"/>
    <property type="match status" value="1"/>
</dbReference>
<dbReference type="AlphaFoldDB" id="A0A1C7M2I7"/>
<evidence type="ECO:0000256" key="4">
    <source>
        <dbReference type="ARBA" id="ARBA00022801"/>
    </source>
</evidence>
<protein>
    <recommendedName>
        <fullName evidence="3">pectinesterase</fullName>
        <ecNumber evidence="3">3.1.1.11</ecNumber>
    </recommendedName>
</protein>
<dbReference type="SUPFAM" id="SSF51126">
    <property type="entry name" value="Pectin lyase-like"/>
    <property type="match status" value="1"/>
</dbReference>
<dbReference type="InterPro" id="IPR012334">
    <property type="entry name" value="Pectin_lyas_fold"/>
</dbReference>
<feature type="signal peptide" evidence="6">
    <location>
        <begin position="1"/>
        <end position="17"/>
    </location>
</feature>
<accession>A0A1C7M2I7</accession>
<feature type="domain" description="Pectinesterase catalytic" evidence="7">
    <location>
        <begin position="94"/>
        <end position="300"/>
    </location>
</feature>
<dbReference type="UniPathway" id="UPA00545">
    <property type="reaction ID" value="UER00823"/>
</dbReference>
<comment type="pathway">
    <text evidence="1">Glycan metabolism; pectin degradation; 2-dehydro-3-deoxy-D-gluconate from pectin: step 1/5.</text>
</comment>
<sequence>MLVALYTLLLLSLLTTALSPAFLPCQLQKPAKISPTQGCPLRTIFVSQSDPRAAFASIQHAILSLPAKGSAVILIGEGAGPTGAPLQLLFGNVDFKAYNIDFQNRAANFSISQALVTDISYANASFYGCTFASYQDTWYTGRNASTYVIDSIIFGQTDYLFVFGTAWFQNITLANRACGGGIVAWKGTNPTDAPGNRYGAYISDSRIIRSPDANATTVTNGKCFLGRPWNDLATTVYLRTFMDESIEPAGWTPFDSARPVIMNTTFYAEHKSYGPGGNTTLRVPIEHILTEREAEHFTIDGVFLERPKWIDFTYTG</sequence>
<dbReference type="Pfam" id="PF01095">
    <property type="entry name" value="Pectinesterase"/>
    <property type="match status" value="1"/>
</dbReference>
<dbReference type="InterPro" id="IPR011050">
    <property type="entry name" value="Pectin_lyase_fold/virulence"/>
</dbReference>
<dbReference type="OrthoDB" id="2019149at2759"/>
<evidence type="ECO:0000256" key="6">
    <source>
        <dbReference type="SAM" id="SignalP"/>
    </source>
</evidence>
<keyword evidence="6" id="KW-0732">Signal</keyword>
<evidence type="ECO:0000256" key="2">
    <source>
        <dbReference type="ARBA" id="ARBA00008891"/>
    </source>
</evidence>
<keyword evidence="5" id="KW-0063">Aspartyl esterase</keyword>
<name>A0A1C7M2I7_GRIFR</name>
<evidence type="ECO:0000313" key="9">
    <source>
        <dbReference type="Proteomes" id="UP000092993"/>
    </source>
</evidence>
<proteinExistence type="inferred from homology"/>